<name>A0A8S5V5J6_9CAUD</name>
<evidence type="ECO:0000313" key="1">
    <source>
        <dbReference type="EMBL" id="DAG02025.1"/>
    </source>
</evidence>
<organism evidence="1">
    <name type="scientific">Siphoviridae sp. ctg4a4</name>
    <dbReference type="NCBI Taxonomy" id="2825602"/>
    <lineage>
        <taxon>Viruses</taxon>
        <taxon>Duplodnaviria</taxon>
        <taxon>Heunggongvirae</taxon>
        <taxon>Uroviricota</taxon>
        <taxon>Caudoviricetes</taxon>
    </lineage>
</organism>
<dbReference type="EMBL" id="BK016202">
    <property type="protein sequence ID" value="DAG02025.1"/>
    <property type="molecule type" value="Genomic_DNA"/>
</dbReference>
<accession>A0A8S5V5J6</accession>
<sequence length="39" mass="4333">MFNPSPFIFNSSHCDLTCCGPNQKGRESLSIILVLTFKS</sequence>
<protein>
    <submittedName>
        <fullName evidence="1">Uncharacterized protein</fullName>
    </submittedName>
</protein>
<reference evidence="1" key="1">
    <citation type="journal article" date="2021" name="Proc. Natl. Acad. Sci. U.S.A.">
        <title>A Catalog of Tens of Thousands of Viruses from Human Metagenomes Reveals Hidden Associations with Chronic Diseases.</title>
        <authorList>
            <person name="Tisza M.J."/>
            <person name="Buck C.B."/>
        </authorList>
    </citation>
    <scope>NUCLEOTIDE SEQUENCE</scope>
    <source>
        <strain evidence="1">Ctg4a4</strain>
    </source>
</reference>
<proteinExistence type="predicted"/>